<name>A0ABM6JLF3_9GAMM</name>
<dbReference type="Pfam" id="PF12118">
    <property type="entry name" value="SprA-related"/>
    <property type="match status" value="1"/>
</dbReference>
<dbReference type="InterPro" id="IPR021973">
    <property type="entry name" value="SprA-related"/>
</dbReference>
<evidence type="ECO:0008006" key="4">
    <source>
        <dbReference type="Google" id="ProtNLM"/>
    </source>
</evidence>
<dbReference type="EMBL" id="CP020472">
    <property type="protein sequence ID" value="ARD22157.1"/>
    <property type="molecule type" value="Genomic_DNA"/>
</dbReference>
<proteinExistence type="predicted"/>
<dbReference type="Proteomes" id="UP000191820">
    <property type="component" value="Chromosome"/>
</dbReference>
<evidence type="ECO:0000256" key="1">
    <source>
        <dbReference type="SAM" id="MobiDB-lite"/>
    </source>
</evidence>
<evidence type="ECO:0000313" key="3">
    <source>
        <dbReference type="Proteomes" id="UP000191820"/>
    </source>
</evidence>
<sequence length="412" mass="44005">MINAVSHSLNPKMIQTEQTVTQYSQSAIARNAVTPLTAVSNSEKTTTSSSLVSTQASSLAAPTFISPSTLVAPSKTALVTSSKSEPTALHAPEISPSQIRQMDGASHADKLAFQTIIPTGASSQTAISQTSSESSATYNLKTGAVNVAGLMGASDINQAATVMLKNEKSTEQDPIINPNADTSQSVKSEQAVTSSSQQEPTEQEQSAEKDKLEKQDQVEQAEKEQADQEKVQQQKDEAIIKALAARDLEVKTHEQAHAAVGGNYANSPEYTYEKGPDGKRYAVEGKVNIDVGVIEGDAQATVTKMQKVYAAAMAPVQPSSADLQVAAEATRKLNEAKKELIVERQEKVMSTEETQHINDLGQIFNNDDGDSLNSGLELEQLNSTLSDQSNFQPAPQSERETNTRLSAIDIAV</sequence>
<reference evidence="2 3" key="1">
    <citation type="submission" date="2017-03" db="EMBL/GenBank/DDBJ databases">
        <title>Genome sequencing of Shewanella japonica KCTC 22435.</title>
        <authorList>
            <person name="Kim K.M."/>
        </authorList>
    </citation>
    <scope>NUCLEOTIDE SEQUENCE [LARGE SCALE GENOMIC DNA]</scope>
    <source>
        <strain evidence="2 3">KCTC 22435</strain>
    </source>
</reference>
<feature type="compositionally biased region" description="Basic and acidic residues" evidence="1">
    <location>
        <begin position="206"/>
        <end position="233"/>
    </location>
</feature>
<dbReference type="RefSeq" id="WP_080915584.1">
    <property type="nucleotide sequence ID" value="NZ_CP020472.1"/>
</dbReference>
<accession>A0ABM6JLF3</accession>
<feature type="region of interest" description="Disordered" evidence="1">
    <location>
        <begin position="167"/>
        <end position="233"/>
    </location>
</feature>
<protein>
    <recommendedName>
        <fullName evidence="4">SrpA-related protein</fullName>
    </recommendedName>
</protein>
<feature type="compositionally biased region" description="Low complexity" evidence="1">
    <location>
        <begin position="194"/>
        <end position="204"/>
    </location>
</feature>
<feature type="compositionally biased region" description="Polar residues" evidence="1">
    <location>
        <begin position="179"/>
        <end position="193"/>
    </location>
</feature>
<keyword evidence="3" id="KW-1185">Reference proteome</keyword>
<evidence type="ECO:0000313" key="2">
    <source>
        <dbReference type="EMBL" id="ARD22157.1"/>
    </source>
</evidence>
<organism evidence="2 3">
    <name type="scientific">Shewanella japonica</name>
    <dbReference type="NCBI Taxonomy" id="93973"/>
    <lineage>
        <taxon>Bacteria</taxon>
        <taxon>Pseudomonadati</taxon>
        <taxon>Pseudomonadota</taxon>
        <taxon>Gammaproteobacteria</taxon>
        <taxon>Alteromonadales</taxon>
        <taxon>Shewanellaceae</taxon>
        <taxon>Shewanella</taxon>
    </lineage>
</organism>
<gene>
    <name evidence="2" type="ORF">SJ2017_1849</name>
</gene>